<name>A0A7I9VKQ0_9BACT</name>
<dbReference type="Pfam" id="PF00440">
    <property type="entry name" value="TetR_N"/>
    <property type="match status" value="1"/>
</dbReference>
<dbReference type="Gene3D" id="1.10.10.60">
    <property type="entry name" value="Homeodomain-like"/>
    <property type="match status" value="1"/>
</dbReference>
<dbReference type="InterPro" id="IPR009057">
    <property type="entry name" value="Homeodomain-like_sf"/>
</dbReference>
<dbReference type="InterPro" id="IPR036271">
    <property type="entry name" value="Tet_transcr_reg_TetR-rel_C_sf"/>
</dbReference>
<dbReference type="GO" id="GO:0000976">
    <property type="term" value="F:transcription cis-regulatory region binding"/>
    <property type="evidence" value="ECO:0007669"/>
    <property type="project" value="TreeGrafter"/>
</dbReference>
<dbReference type="InterPro" id="IPR039536">
    <property type="entry name" value="TetR_C_Proteobacteria"/>
</dbReference>
<gene>
    <name evidence="6" type="ORF">AMYX_14610</name>
</gene>
<evidence type="ECO:0000256" key="4">
    <source>
        <dbReference type="PROSITE-ProRule" id="PRU00335"/>
    </source>
</evidence>
<evidence type="ECO:0000256" key="1">
    <source>
        <dbReference type="ARBA" id="ARBA00023015"/>
    </source>
</evidence>
<reference evidence="7" key="1">
    <citation type="journal article" date="2020" name="Appl. Environ. Microbiol.">
        <title>Diazotrophic Anaeromyxobacter Isolates from Soils.</title>
        <authorList>
            <person name="Masuda Y."/>
            <person name="Yamanaka H."/>
            <person name="Xu Z.X."/>
            <person name="Shiratori Y."/>
            <person name="Aono T."/>
            <person name="Amachi S."/>
            <person name="Senoo K."/>
            <person name="Itoh H."/>
        </authorList>
    </citation>
    <scope>NUCLEOTIDE SEQUENCE [LARGE SCALE GENOMIC DNA]</scope>
    <source>
        <strain evidence="7">R267</strain>
    </source>
</reference>
<evidence type="ECO:0000313" key="7">
    <source>
        <dbReference type="Proteomes" id="UP000503640"/>
    </source>
</evidence>
<dbReference type="InterPro" id="IPR050109">
    <property type="entry name" value="HTH-type_TetR-like_transc_reg"/>
</dbReference>
<accession>A0A7I9VKQ0</accession>
<keyword evidence="7" id="KW-1185">Reference proteome</keyword>
<dbReference type="PANTHER" id="PTHR30055:SF146">
    <property type="entry name" value="HTH-TYPE TRANSCRIPTIONAL DUAL REGULATOR CECR"/>
    <property type="match status" value="1"/>
</dbReference>
<dbReference type="Pfam" id="PF14246">
    <property type="entry name" value="TetR_C_7"/>
    <property type="match status" value="1"/>
</dbReference>
<dbReference type="SUPFAM" id="SSF46689">
    <property type="entry name" value="Homeodomain-like"/>
    <property type="match status" value="1"/>
</dbReference>
<comment type="caution">
    <text evidence="6">The sequence shown here is derived from an EMBL/GenBank/DDBJ whole genome shotgun (WGS) entry which is preliminary data.</text>
</comment>
<organism evidence="6 7">
    <name type="scientific">Anaeromyxobacter diazotrophicus</name>
    <dbReference type="NCBI Taxonomy" id="2590199"/>
    <lineage>
        <taxon>Bacteria</taxon>
        <taxon>Pseudomonadati</taxon>
        <taxon>Myxococcota</taxon>
        <taxon>Myxococcia</taxon>
        <taxon>Myxococcales</taxon>
        <taxon>Cystobacterineae</taxon>
        <taxon>Anaeromyxobacteraceae</taxon>
        <taxon>Anaeromyxobacter</taxon>
    </lineage>
</organism>
<dbReference type="InterPro" id="IPR001647">
    <property type="entry name" value="HTH_TetR"/>
</dbReference>
<dbReference type="AlphaFoldDB" id="A0A7I9VKQ0"/>
<dbReference type="PROSITE" id="PS50977">
    <property type="entry name" value="HTH_TETR_2"/>
    <property type="match status" value="1"/>
</dbReference>
<dbReference type="GO" id="GO:0003700">
    <property type="term" value="F:DNA-binding transcription factor activity"/>
    <property type="evidence" value="ECO:0007669"/>
    <property type="project" value="TreeGrafter"/>
</dbReference>
<keyword evidence="2 4" id="KW-0238">DNA-binding</keyword>
<sequence>MTDKSAKTLAPSGPLPPAKQRQILDGARQVFLDVGFERACMDHIAARAEVSKATIYNHFHDKKELFLACIREHTRVKHEALAALLGSPSGDVEQDLQRFGETLMGFLTTRDGLALRRIILADISRFPELGRVLFEEGPIALRHRLAAYLQAQAGAGALRLEDAQLAAYQFILLCQGDLYLPVEFGMVRDPPAERIQEAVRGAVRTFLRAYGPQPR</sequence>
<dbReference type="PRINTS" id="PR00455">
    <property type="entry name" value="HTHTETR"/>
</dbReference>
<dbReference type="Gene3D" id="1.10.357.10">
    <property type="entry name" value="Tetracycline Repressor, domain 2"/>
    <property type="match status" value="1"/>
</dbReference>
<keyword evidence="1" id="KW-0805">Transcription regulation</keyword>
<evidence type="ECO:0000256" key="3">
    <source>
        <dbReference type="ARBA" id="ARBA00023163"/>
    </source>
</evidence>
<dbReference type="SUPFAM" id="SSF48498">
    <property type="entry name" value="Tetracyclin repressor-like, C-terminal domain"/>
    <property type="match status" value="1"/>
</dbReference>
<dbReference type="PANTHER" id="PTHR30055">
    <property type="entry name" value="HTH-TYPE TRANSCRIPTIONAL REGULATOR RUTR"/>
    <property type="match status" value="1"/>
</dbReference>
<evidence type="ECO:0000256" key="2">
    <source>
        <dbReference type="ARBA" id="ARBA00023125"/>
    </source>
</evidence>
<evidence type="ECO:0000313" key="6">
    <source>
        <dbReference type="EMBL" id="GEJ56720.1"/>
    </source>
</evidence>
<feature type="DNA-binding region" description="H-T-H motif" evidence="4">
    <location>
        <begin position="40"/>
        <end position="59"/>
    </location>
</feature>
<dbReference type="EMBL" id="BJTG01000003">
    <property type="protein sequence ID" value="GEJ56720.1"/>
    <property type="molecule type" value="Genomic_DNA"/>
</dbReference>
<proteinExistence type="predicted"/>
<dbReference type="FunFam" id="1.10.10.60:FF:000141">
    <property type="entry name" value="TetR family transcriptional regulator"/>
    <property type="match status" value="1"/>
</dbReference>
<keyword evidence="3" id="KW-0804">Transcription</keyword>
<protein>
    <submittedName>
        <fullName evidence="6">TetR family transcriptional regulator</fullName>
    </submittedName>
</protein>
<dbReference type="RefSeq" id="WP_176064204.1">
    <property type="nucleotide sequence ID" value="NZ_BJTG01000003.1"/>
</dbReference>
<feature type="domain" description="HTH tetR-type" evidence="5">
    <location>
        <begin position="17"/>
        <end position="77"/>
    </location>
</feature>
<evidence type="ECO:0000259" key="5">
    <source>
        <dbReference type="PROSITE" id="PS50977"/>
    </source>
</evidence>
<dbReference type="Proteomes" id="UP000503640">
    <property type="component" value="Unassembled WGS sequence"/>
</dbReference>